<proteinExistence type="predicted"/>
<sequence length="491" mass="54202">MDLSENKAVVDLKQEESAKQSSISKGLVQSKPRLSTLEGNCVPGQVWEFSDDRSILEPVGTSAFPVDAKLSDGVLGITSDRVVKKAKVVKCPENLNSEKNGESLKKSAGRSIGIGLVPGESSELDPQRKSDGASSTFLSDFMQPLPKVDLANIKVELPQLVDDLLALALDPFHGVERNSPTIVRHVLLQFCSLVYQKSLVLVPISEAETSSLSDSKLPASVGPSKIPYDENAMNPPQKLAKPLARPDDPTKSGWNPKDSELKQGEQKEARIGVTVPLKPTKPDTVNKKPDPMMMVLMFPPRTTLPSIPELKVRFARFGPLDYSTLRLGWALAKNKTLYRVWWLKQGQYWYTCERGVTVKVNYQLKDVLVPAPKVPLESAKRRPDEAFDEVPPMRQTGEEMAGSAGIGDGVSRKNDPHVKFKLGGDESRSSRGEEMKALASNPHASLKTLNLIDHVNWSPFLCSLSLMVQLLQFRAWDKPAPRFIVKSFLNF</sequence>
<dbReference type="STRING" id="56857.A0A200QWH7"/>
<dbReference type="EMBL" id="MVGT01000943">
    <property type="protein sequence ID" value="OVA14837.1"/>
    <property type="molecule type" value="Genomic_DNA"/>
</dbReference>
<keyword evidence="3" id="KW-1185">Reference proteome</keyword>
<comment type="caution">
    <text evidence="2">The sequence shown here is derived from an EMBL/GenBank/DDBJ whole genome shotgun (WGS) entry which is preliminary data.</text>
</comment>
<reference evidence="2 3" key="1">
    <citation type="journal article" date="2017" name="Mol. Plant">
        <title>The Genome of Medicinal Plant Macleaya cordata Provides New Insights into Benzylisoquinoline Alkaloids Metabolism.</title>
        <authorList>
            <person name="Liu X."/>
            <person name="Liu Y."/>
            <person name="Huang P."/>
            <person name="Ma Y."/>
            <person name="Qing Z."/>
            <person name="Tang Q."/>
            <person name="Cao H."/>
            <person name="Cheng P."/>
            <person name="Zheng Y."/>
            <person name="Yuan Z."/>
            <person name="Zhou Y."/>
            <person name="Liu J."/>
            <person name="Tang Z."/>
            <person name="Zhuo Y."/>
            <person name="Zhang Y."/>
            <person name="Yu L."/>
            <person name="Huang J."/>
            <person name="Yang P."/>
            <person name="Peng Q."/>
            <person name="Zhang J."/>
            <person name="Jiang W."/>
            <person name="Zhang Z."/>
            <person name="Lin K."/>
            <person name="Ro D.K."/>
            <person name="Chen X."/>
            <person name="Xiong X."/>
            <person name="Shang Y."/>
            <person name="Huang S."/>
            <person name="Zeng J."/>
        </authorList>
    </citation>
    <scope>NUCLEOTIDE SEQUENCE [LARGE SCALE GENOMIC DNA]</scope>
    <source>
        <strain evidence="3">cv. BLH2017</strain>
        <tissue evidence="2">Root</tissue>
    </source>
</reference>
<feature type="region of interest" description="Disordered" evidence="1">
    <location>
        <begin position="212"/>
        <end position="288"/>
    </location>
</feature>
<feature type="compositionally biased region" description="Basic and acidic residues" evidence="1">
    <location>
        <begin position="1"/>
        <end position="18"/>
    </location>
</feature>
<dbReference type="AlphaFoldDB" id="A0A200QWH7"/>
<dbReference type="Proteomes" id="UP000195402">
    <property type="component" value="Unassembled WGS sequence"/>
</dbReference>
<feature type="region of interest" description="Disordered" evidence="1">
    <location>
        <begin position="1"/>
        <end position="25"/>
    </location>
</feature>
<organism evidence="2 3">
    <name type="scientific">Macleaya cordata</name>
    <name type="common">Five-seeded plume-poppy</name>
    <name type="synonym">Bocconia cordata</name>
    <dbReference type="NCBI Taxonomy" id="56857"/>
    <lineage>
        <taxon>Eukaryota</taxon>
        <taxon>Viridiplantae</taxon>
        <taxon>Streptophyta</taxon>
        <taxon>Embryophyta</taxon>
        <taxon>Tracheophyta</taxon>
        <taxon>Spermatophyta</taxon>
        <taxon>Magnoliopsida</taxon>
        <taxon>Ranunculales</taxon>
        <taxon>Papaveraceae</taxon>
        <taxon>Papaveroideae</taxon>
        <taxon>Macleaya</taxon>
    </lineage>
</organism>
<feature type="compositionally biased region" description="Basic and acidic residues" evidence="1">
    <location>
        <begin position="257"/>
        <end position="270"/>
    </location>
</feature>
<dbReference type="PANTHER" id="PTHR10688">
    <property type="entry name" value="PWWP DOMAIN-CONTAINING PROTEIN"/>
    <property type="match status" value="1"/>
</dbReference>
<gene>
    <name evidence="2" type="ORF">BVC80_8955g1</name>
</gene>
<accession>A0A200QWH7</accession>
<dbReference type="OrthoDB" id="62853at2759"/>
<dbReference type="InterPro" id="IPR052657">
    <property type="entry name" value="PDP_family_Arabidopsis"/>
</dbReference>
<dbReference type="InParanoid" id="A0A200QWH7"/>
<evidence type="ECO:0000313" key="3">
    <source>
        <dbReference type="Proteomes" id="UP000195402"/>
    </source>
</evidence>
<name>A0A200QWH7_MACCD</name>
<feature type="compositionally biased region" description="Basic and acidic residues" evidence="1">
    <location>
        <begin position="410"/>
        <end position="436"/>
    </location>
</feature>
<dbReference type="PANTHER" id="PTHR10688:SF5">
    <property type="entry name" value="PWWP DOMAIN-CONTAINING PROTEIN 1-RELATED"/>
    <property type="match status" value="1"/>
</dbReference>
<evidence type="ECO:0000313" key="2">
    <source>
        <dbReference type="EMBL" id="OVA14837.1"/>
    </source>
</evidence>
<evidence type="ECO:0000256" key="1">
    <source>
        <dbReference type="SAM" id="MobiDB-lite"/>
    </source>
</evidence>
<protein>
    <submittedName>
        <fullName evidence="2">Uncharacterized protein</fullName>
    </submittedName>
</protein>
<feature type="region of interest" description="Disordered" evidence="1">
    <location>
        <begin position="398"/>
        <end position="436"/>
    </location>
</feature>